<gene>
    <name evidence="2" type="ORF">A6769_34440</name>
</gene>
<dbReference type="InterPro" id="IPR019262">
    <property type="entry name" value="DUF2272"/>
</dbReference>
<sequence>MDEKECERRGGVFNRITGKCKLPESPREESIDEQTEITSFKQRVKEIAEKEWKFFKRGEKKEHEEGFWQRVGDYWREGVGRNDRDGRDDYRWSAAFVSWVMKKAEAGDKFKYSSRHSVYIQDAIRKRENNDPDGAFKGYRLNEVAPQIGDLVCFSSGEDRGKVEYDATRDSEYRSHCDIVVATTPEQIEVIGGNVKQSVYKKTLKLDSQGHLIDTSQLWFVVIKNLL</sequence>
<reference evidence="2 3" key="1">
    <citation type="submission" date="2016-04" db="EMBL/GenBank/DDBJ databases">
        <authorList>
            <person name="Evans L.H."/>
            <person name="Alamgir A."/>
            <person name="Owens N."/>
            <person name="Weber N.D."/>
            <person name="Virtaneva K."/>
            <person name="Barbian K."/>
            <person name="Babar A."/>
            <person name="Rosenke K."/>
        </authorList>
    </citation>
    <scope>NUCLEOTIDE SEQUENCE [LARGE SCALE GENOMIC DNA]</scope>
    <source>
        <strain evidence="2">NIES-2108</strain>
    </source>
</reference>
<accession>A0A367R143</accession>
<dbReference type="EMBL" id="LXQE01000192">
    <property type="protein sequence ID" value="RCJ30125.1"/>
    <property type="molecule type" value="Genomic_DNA"/>
</dbReference>
<organism evidence="2 3">
    <name type="scientific">Nostoc punctiforme NIES-2108</name>
    <dbReference type="NCBI Taxonomy" id="1356359"/>
    <lineage>
        <taxon>Bacteria</taxon>
        <taxon>Bacillati</taxon>
        <taxon>Cyanobacteriota</taxon>
        <taxon>Cyanophyceae</taxon>
        <taxon>Nostocales</taxon>
        <taxon>Nostocaceae</taxon>
        <taxon>Nostoc</taxon>
    </lineage>
</organism>
<evidence type="ECO:0000313" key="2">
    <source>
        <dbReference type="EMBL" id="RCJ30125.1"/>
    </source>
</evidence>
<dbReference type="AlphaFoldDB" id="A0A367R143"/>
<evidence type="ECO:0000259" key="1">
    <source>
        <dbReference type="Pfam" id="PF10030"/>
    </source>
</evidence>
<name>A0A367R143_NOSPU</name>
<dbReference type="Proteomes" id="UP000252085">
    <property type="component" value="Unassembled WGS sequence"/>
</dbReference>
<feature type="domain" description="DUF2272" evidence="1">
    <location>
        <begin position="65"/>
        <end position="216"/>
    </location>
</feature>
<evidence type="ECO:0000313" key="3">
    <source>
        <dbReference type="Proteomes" id="UP000252085"/>
    </source>
</evidence>
<comment type="caution">
    <text evidence="2">The sequence shown here is derived from an EMBL/GenBank/DDBJ whole genome shotgun (WGS) entry which is preliminary data.</text>
</comment>
<dbReference type="Pfam" id="PF10030">
    <property type="entry name" value="DUF2272"/>
    <property type="match status" value="1"/>
</dbReference>
<protein>
    <recommendedName>
        <fullName evidence="1">DUF2272 domain-containing protein</fullName>
    </recommendedName>
</protein>
<proteinExistence type="predicted"/>